<sequence length="610" mass="69162">MEHTEVVIVGAGPSGLSLGLTLAQFKIQSIILEKEAKVTEDPRGVYLAQDAIRILHNIGIGDRMKEIGHVVPSVNYHRTALASPPFLKMYPNDDSFCQTVPDGILQVQTKLEQVLRELIAESPYCSLRLRCEVVDRVEEDDRVIINYIENSDSERQIQCCWLVGADGKKGTVRKRFLEPEVGIVQETGILPYEGTWIAANLKITLPTKSSHPDFPLWKLGYTPSDVYDLFWPEGWHFCSPPGTPVACGRFGPYEDRLWRHEIEVLDWNDSMDPHKMMIEHLKGMMTRSISTAGQPEVQFPFDCIKILRCRPFKFAHKVVNRWFHNRTILIGDAAHVFPPFGGQGIACGIRDAHGLAWRLALILRLSKTPNYLAEDLLMRWSLERQQGVYDSMRYTMSSGILVNGEDRFPFSTLRRMVSIMNSTPFMSGIAMRESVSTDRSGYRHMNNGFYLPEMNGGRRLAQVYMVSNHCDPFLSDKLLLQQTSIFTLFVIDSNPEKHLSGVKYIIETAGLNPAILSESSICLIDNGTRASVDSRADDLVSDKIMRVASLQELHGKDLLRFYTGQSFVRRIGQNTKFVIARPDFIIFAAMDSYSALKDSVDKLHHRLCRL</sequence>
<dbReference type="PANTHER" id="PTHR43476">
    <property type="entry name" value="3-(3-HYDROXY-PHENYL)PROPIONATE/3-HYDROXYCINNAMIC ACID HYDROXYLASE"/>
    <property type="match status" value="1"/>
</dbReference>
<dbReference type="Gene3D" id="3.30.9.10">
    <property type="entry name" value="D-Amino Acid Oxidase, subunit A, domain 2"/>
    <property type="match status" value="1"/>
</dbReference>
<dbReference type="InterPro" id="IPR036188">
    <property type="entry name" value="FAD/NAD-bd_sf"/>
</dbReference>
<dbReference type="GO" id="GO:0008688">
    <property type="term" value="F:3-(3-hydroxyphenyl)propionate hydroxylase activity"/>
    <property type="evidence" value="ECO:0007669"/>
    <property type="project" value="TreeGrafter"/>
</dbReference>
<dbReference type="PRINTS" id="PR00420">
    <property type="entry name" value="RNGMNOXGNASE"/>
</dbReference>
<dbReference type="GeneID" id="27313965"/>
<gene>
    <name evidence="5" type="ORF">PV09_05992</name>
</gene>
<keyword evidence="3" id="KW-0560">Oxidoreductase</keyword>
<dbReference type="SUPFAM" id="SSF51905">
    <property type="entry name" value="FAD/NAD(P)-binding domain"/>
    <property type="match status" value="1"/>
</dbReference>
<evidence type="ECO:0000313" key="6">
    <source>
        <dbReference type="Proteomes" id="UP000053259"/>
    </source>
</evidence>
<dbReference type="AlphaFoldDB" id="A0A0D2ATU7"/>
<dbReference type="Gene3D" id="3.50.50.60">
    <property type="entry name" value="FAD/NAD(P)-binding domain"/>
    <property type="match status" value="2"/>
</dbReference>
<keyword evidence="2" id="KW-0274">FAD</keyword>
<protein>
    <recommendedName>
        <fullName evidence="4">FAD-binding domain-containing protein</fullName>
    </recommendedName>
</protein>
<evidence type="ECO:0000259" key="4">
    <source>
        <dbReference type="Pfam" id="PF01494"/>
    </source>
</evidence>
<evidence type="ECO:0000256" key="1">
    <source>
        <dbReference type="ARBA" id="ARBA00022630"/>
    </source>
</evidence>
<proteinExistence type="predicted"/>
<dbReference type="OrthoDB" id="2096480at2759"/>
<keyword evidence="6" id="KW-1185">Reference proteome</keyword>
<dbReference type="Proteomes" id="UP000053259">
    <property type="component" value="Unassembled WGS sequence"/>
</dbReference>
<dbReference type="GO" id="GO:0071949">
    <property type="term" value="F:FAD binding"/>
    <property type="evidence" value="ECO:0007669"/>
    <property type="project" value="InterPro"/>
</dbReference>
<dbReference type="PANTHER" id="PTHR43476:SF3">
    <property type="entry name" value="FAD-BINDING MONOOXYGENASE"/>
    <property type="match status" value="1"/>
</dbReference>
<dbReference type="STRING" id="253628.A0A0D2ATU7"/>
<dbReference type="InterPro" id="IPR050631">
    <property type="entry name" value="PheA/TfdB_FAD_monoxygenase"/>
</dbReference>
<dbReference type="GO" id="GO:0019622">
    <property type="term" value="P:3-(3-hydroxy)phenylpropionate catabolic process"/>
    <property type="evidence" value="ECO:0007669"/>
    <property type="project" value="TreeGrafter"/>
</dbReference>
<dbReference type="RefSeq" id="XP_016212403.1">
    <property type="nucleotide sequence ID" value="XM_016359567.1"/>
</dbReference>
<dbReference type="HOGENOM" id="CLU_026314_0_0_1"/>
<dbReference type="InterPro" id="IPR002938">
    <property type="entry name" value="FAD-bd"/>
</dbReference>
<dbReference type="Pfam" id="PF01494">
    <property type="entry name" value="FAD_binding_3"/>
    <property type="match status" value="1"/>
</dbReference>
<dbReference type="EMBL" id="KN847548">
    <property type="protein sequence ID" value="KIW02534.1"/>
    <property type="molecule type" value="Genomic_DNA"/>
</dbReference>
<evidence type="ECO:0000256" key="3">
    <source>
        <dbReference type="ARBA" id="ARBA00023002"/>
    </source>
</evidence>
<dbReference type="InParanoid" id="A0A0D2ATU7"/>
<reference evidence="5 6" key="1">
    <citation type="submission" date="2015-01" db="EMBL/GenBank/DDBJ databases">
        <title>The Genome Sequence of Ochroconis gallopava CBS43764.</title>
        <authorList>
            <consortium name="The Broad Institute Genomics Platform"/>
            <person name="Cuomo C."/>
            <person name="de Hoog S."/>
            <person name="Gorbushina A."/>
            <person name="Stielow B."/>
            <person name="Teixiera M."/>
            <person name="Abouelleil A."/>
            <person name="Chapman S.B."/>
            <person name="Priest M."/>
            <person name="Young S.K."/>
            <person name="Wortman J."/>
            <person name="Nusbaum C."/>
            <person name="Birren B."/>
        </authorList>
    </citation>
    <scope>NUCLEOTIDE SEQUENCE [LARGE SCALE GENOMIC DNA]</scope>
    <source>
        <strain evidence="5 6">CBS 43764</strain>
    </source>
</reference>
<accession>A0A0D2ATU7</accession>
<evidence type="ECO:0000313" key="5">
    <source>
        <dbReference type="EMBL" id="KIW02534.1"/>
    </source>
</evidence>
<evidence type="ECO:0000256" key="2">
    <source>
        <dbReference type="ARBA" id="ARBA00022827"/>
    </source>
</evidence>
<dbReference type="VEuPathDB" id="FungiDB:PV09_05992"/>
<organism evidence="5 6">
    <name type="scientific">Verruconis gallopava</name>
    <dbReference type="NCBI Taxonomy" id="253628"/>
    <lineage>
        <taxon>Eukaryota</taxon>
        <taxon>Fungi</taxon>
        <taxon>Dikarya</taxon>
        <taxon>Ascomycota</taxon>
        <taxon>Pezizomycotina</taxon>
        <taxon>Dothideomycetes</taxon>
        <taxon>Pleosporomycetidae</taxon>
        <taxon>Venturiales</taxon>
        <taxon>Sympoventuriaceae</taxon>
        <taxon>Verruconis</taxon>
    </lineage>
</organism>
<keyword evidence="1" id="KW-0285">Flavoprotein</keyword>
<name>A0A0D2ATU7_9PEZI</name>
<feature type="domain" description="FAD-binding" evidence="4">
    <location>
        <begin position="4"/>
        <end position="364"/>
    </location>
</feature>